<dbReference type="eggNOG" id="COG1853">
    <property type="taxonomic scope" value="Bacteria"/>
</dbReference>
<evidence type="ECO:0000256" key="2">
    <source>
        <dbReference type="ARBA" id="ARBA00022630"/>
    </source>
</evidence>
<evidence type="ECO:0000256" key="3">
    <source>
        <dbReference type="ARBA" id="ARBA00022643"/>
    </source>
</evidence>
<sequence length="225" mass="25191">MDNDNIEFTKHDIEGMEKRYRVQLMNCLSGFKSANLIGTVDNDGNENLAIVSSVIHLGSSPALLGFIMRPAKVERHTYSNIQQTEEFTINAVCEEFYLQAHQTSARYPQNISEFSEVGLTPFYDSSCRAPFVLESPIKIGLRLLEVIDIKSNDTHMVVGEVQKLYLPQSSIKADGHINIEGLDLMTISGLDNYHVTQSLGRLSYAKPDKSIVPLNMDGKAFFIEN</sequence>
<dbReference type="Gene3D" id="2.30.110.10">
    <property type="entry name" value="Electron Transport, Fmn-binding Protein, Chain A"/>
    <property type="match status" value="1"/>
</dbReference>
<dbReference type="AlphaFoldDB" id="A0A0U1P563"/>
<evidence type="ECO:0000259" key="5">
    <source>
        <dbReference type="Pfam" id="PF01613"/>
    </source>
</evidence>
<evidence type="ECO:0000313" key="6">
    <source>
        <dbReference type="EMBL" id="GAD29831.1"/>
    </source>
</evidence>
<feature type="domain" description="Flavin reductase like" evidence="5">
    <location>
        <begin position="31"/>
        <end position="169"/>
    </location>
</feature>
<comment type="cofactor">
    <cofactor evidence="1">
        <name>FMN</name>
        <dbReference type="ChEBI" id="CHEBI:58210"/>
    </cofactor>
</comment>
<proteinExistence type="inferred from homology"/>
<keyword evidence="6" id="KW-0503">Monooxygenase</keyword>
<dbReference type="GO" id="GO:0016646">
    <property type="term" value="F:oxidoreductase activity, acting on the CH-NH group of donors, NAD or NADP as acceptor"/>
    <property type="evidence" value="ECO:0007669"/>
    <property type="project" value="UniProtKB-ARBA"/>
</dbReference>
<accession>A0A0U1P563</accession>
<reference evidence="7" key="1">
    <citation type="submission" date="2012-12" db="EMBL/GenBank/DDBJ databases">
        <title>Genome Sequence of Photobacterium leiognathi lrivu.4.1.</title>
        <authorList>
            <person name="Urbanczyk H."/>
            <person name="Ogura Y."/>
            <person name="Hayashi T."/>
            <person name="Dunlap P.V."/>
        </authorList>
    </citation>
    <scope>NUCLEOTIDE SEQUENCE [LARGE SCALE GENOMIC DNA]</scope>
    <source>
        <strain evidence="7">lrivu.4.1</strain>
    </source>
</reference>
<name>A0A0U1P563_PHOLE</name>
<dbReference type="InterPro" id="IPR002563">
    <property type="entry name" value="Flavin_Rdtase-like_dom"/>
</dbReference>
<dbReference type="RefSeq" id="WP_023932350.1">
    <property type="nucleotide sequence ID" value="NZ_DF196819.1"/>
</dbReference>
<protein>
    <submittedName>
        <fullName evidence="6">Nitrilotriacetate monooxygenase component B</fullName>
    </submittedName>
</protein>
<evidence type="ECO:0000313" key="7">
    <source>
        <dbReference type="Proteomes" id="UP000030675"/>
    </source>
</evidence>
<dbReference type="HOGENOM" id="CLU_113721_0_0_6"/>
<dbReference type="EMBL" id="DF196819">
    <property type="protein sequence ID" value="GAD29831.1"/>
    <property type="molecule type" value="Genomic_DNA"/>
</dbReference>
<dbReference type="SUPFAM" id="SSF50475">
    <property type="entry name" value="FMN-binding split barrel"/>
    <property type="match status" value="1"/>
</dbReference>
<comment type="similarity">
    <text evidence="4">Belongs to the flavoredoxin family.</text>
</comment>
<organism evidence="6 7">
    <name type="scientific">Photobacterium leiognathi lrivu.4.1</name>
    <dbReference type="NCBI Taxonomy" id="1248232"/>
    <lineage>
        <taxon>Bacteria</taxon>
        <taxon>Pseudomonadati</taxon>
        <taxon>Pseudomonadota</taxon>
        <taxon>Gammaproteobacteria</taxon>
        <taxon>Vibrionales</taxon>
        <taxon>Vibrionaceae</taxon>
        <taxon>Photobacterium</taxon>
    </lineage>
</organism>
<keyword evidence="2" id="KW-0285">Flavoprotein</keyword>
<dbReference type="PANTHER" id="PTHR33798:SF5">
    <property type="entry name" value="FLAVIN REDUCTASE LIKE DOMAIN-CONTAINING PROTEIN"/>
    <property type="match status" value="1"/>
</dbReference>
<dbReference type="Proteomes" id="UP000030675">
    <property type="component" value="Unassembled WGS sequence"/>
</dbReference>
<gene>
    <name evidence="6" type="ORF">PLEI_1485</name>
</gene>
<dbReference type="PANTHER" id="PTHR33798">
    <property type="entry name" value="FLAVOPROTEIN OXYGENASE"/>
    <property type="match status" value="1"/>
</dbReference>
<dbReference type="GO" id="GO:0004497">
    <property type="term" value="F:monooxygenase activity"/>
    <property type="evidence" value="ECO:0007669"/>
    <property type="project" value="UniProtKB-KW"/>
</dbReference>
<evidence type="ECO:0000256" key="4">
    <source>
        <dbReference type="ARBA" id="ARBA00038054"/>
    </source>
</evidence>
<evidence type="ECO:0000256" key="1">
    <source>
        <dbReference type="ARBA" id="ARBA00001917"/>
    </source>
</evidence>
<dbReference type="GO" id="GO:0010181">
    <property type="term" value="F:FMN binding"/>
    <property type="evidence" value="ECO:0007669"/>
    <property type="project" value="InterPro"/>
</dbReference>
<dbReference type="InterPro" id="IPR012349">
    <property type="entry name" value="Split_barrel_FMN-bd"/>
</dbReference>
<keyword evidence="3" id="KW-0288">FMN</keyword>
<dbReference type="Pfam" id="PF01613">
    <property type="entry name" value="Flavin_Reduct"/>
    <property type="match status" value="1"/>
</dbReference>
<keyword evidence="6" id="KW-0560">Oxidoreductase</keyword>